<sequence length="51" mass="5776">MSFCSVVSMEHQPFRVRVFSMCIGEKMSMMVSSLVFPVSLLVLCWTAAQED</sequence>
<accession>A0A0A9FWB9</accession>
<name>A0A0A9FWB9_ARUDO</name>
<evidence type="ECO:0000313" key="2">
    <source>
        <dbReference type="EMBL" id="JAE15544.1"/>
    </source>
</evidence>
<protein>
    <submittedName>
        <fullName evidence="2">Uncharacterized protein</fullName>
    </submittedName>
</protein>
<dbReference type="EMBL" id="GBRH01182352">
    <property type="protein sequence ID" value="JAE15544.1"/>
    <property type="molecule type" value="Transcribed_RNA"/>
</dbReference>
<organism evidence="2">
    <name type="scientific">Arundo donax</name>
    <name type="common">Giant reed</name>
    <name type="synonym">Donax arundinaceus</name>
    <dbReference type="NCBI Taxonomy" id="35708"/>
    <lineage>
        <taxon>Eukaryota</taxon>
        <taxon>Viridiplantae</taxon>
        <taxon>Streptophyta</taxon>
        <taxon>Embryophyta</taxon>
        <taxon>Tracheophyta</taxon>
        <taxon>Spermatophyta</taxon>
        <taxon>Magnoliopsida</taxon>
        <taxon>Liliopsida</taxon>
        <taxon>Poales</taxon>
        <taxon>Poaceae</taxon>
        <taxon>PACMAD clade</taxon>
        <taxon>Arundinoideae</taxon>
        <taxon>Arundineae</taxon>
        <taxon>Arundo</taxon>
    </lineage>
</organism>
<reference evidence="2" key="1">
    <citation type="submission" date="2014-09" db="EMBL/GenBank/DDBJ databases">
        <authorList>
            <person name="Magalhaes I.L.F."/>
            <person name="Oliveira U."/>
            <person name="Santos F.R."/>
            <person name="Vidigal T.H.D.A."/>
            <person name="Brescovit A.D."/>
            <person name="Santos A.J."/>
        </authorList>
    </citation>
    <scope>NUCLEOTIDE SEQUENCE</scope>
    <source>
        <tissue evidence="2">Shoot tissue taken approximately 20 cm above the soil surface</tissue>
    </source>
</reference>
<feature type="transmembrane region" description="Helical" evidence="1">
    <location>
        <begin position="27"/>
        <end position="48"/>
    </location>
</feature>
<keyword evidence="1" id="KW-1133">Transmembrane helix</keyword>
<keyword evidence="1" id="KW-0472">Membrane</keyword>
<reference evidence="2" key="2">
    <citation type="journal article" date="2015" name="Data Brief">
        <title>Shoot transcriptome of the giant reed, Arundo donax.</title>
        <authorList>
            <person name="Barrero R.A."/>
            <person name="Guerrero F.D."/>
            <person name="Moolhuijzen P."/>
            <person name="Goolsby J.A."/>
            <person name="Tidwell J."/>
            <person name="Bellgard S.E."/>
            <person name="Bellgard M.I."/>
        </authorList>
    </citation>
    <scope>NUCLEOTIDE SEQUENCE</scope>
    <source>
        <tissue evidence="2">Shoot tissue taken approximately 20 cm above the soil surface</tissue>
    </source>
</reference>
<dbReference type="AlphaFoldDB" id="A0A0A9FWB9"/>
<proteinExistence type="predicted"/>
<evidence type="ECO:0000256" key="1">
    <source>
        <dbReference type="SAM" id="Phobius"/>
    </source>
</evidence>
<keyword evidence="1" id="KW-0812">Transmembrane</keyword>